<reference evidence="2 3" key="1">
    <citation type="submission" date="2019-08" db="EMBL/GenBank/DDBJ databases">
        <title>Bacillus genomes from the desert of Cuatro Cienegas, Coahuila.</title>
        <authorList>
            <person name="Olmedo-Alvarez G."/>
        </authorList>
    </citation>
    <scope>NUCLEOTIDE SEQUENCE [LARGE SCALE GENOMIC DNA]</scope>
    <source>
        <strain evidence="2 3">CH34_1T</strain>
    </source>
</reference>
<dbReference type="EMBL" id="VTEI01000007">
    <property type="protein sequence ID" value="TYS15686.1"/>
    <property type="molecule type" value="Genomic_DNA"/>
</dbReference>
<dbReference type="OrthoDB" id="9768284at2"/>
<evidence type="ECO:0000313" key="2">
    <source>
        <dbReference type="EMBL" id="TYS15686.1"/>
    </source>
</evidence>
<proteinExistence type="predicted"/>
<dbReference type="InterPro" id="IPR025559">
    <property type="entry name" value="Eis_dom"/>
</dbReference>
<sequence length="84" mass="9578">MNIHDDYASWNNGKFLLANKKIEKLSSDYEVDLELDVNVLIPLIFGNYSATELCNMGLIKGDSQKIQILTENVQVKSGFFIDFF</sequence>
<accession>A0A5D4NQV6</accession>
<dbReference type="SUPFAM" id="SSF55718">
    <property type="entry name" value="SCP-like"/>
    <property type="match status" value="1"/>
</dbReference>
<protein>
    <recommendedName>
        <fullName evidence="1">Enhanced intracellular survival protein domain-containing protein</fullName>
    </recommendedName>
</protein>
<evidence type="ECO:0000313" key="3">
    <source>
        <dbReference type="Proteomes" id="UP000322267"/>
    </source>
</evidence>
<gene>
    <name evidence="2" type="ORF">FZC78_13875</name>
</gene>
<dbReference type="AlphaFoldDB" id="A0A5D4NQV6"/>
<dbReference type="InterPro" id="IPR036527">
    <property type="entry name" value="SCP2_sterol-bd_dom_sf"/>
</dbReference>
<name>A0A5D4NQV6_9BACI</name>
<evidence type="ECO:0000259" key="1">
    <source>
        <dbReference type="Pfam" id="PF13530"/>
    </source>
</evidence>
<feature type="domain" description="Enhanced intracellular survival protein" evidence="1">
    <location>
        <begin position="2"/>
        <end position="73"/>
    </location>
</feature>
<dbReference type="Gene3D" id="3.30.1050.10">
    <property type="entry name" value="SCP2 sterol-binding domain"/>
    <property type="match status" value="1"/>
</dbReference>
<dbReference type="Proteomes" id="UP000322267">
    <property type="component" value="Unassembled WGS sequence"/>
</dbReference>
<comment type="caution">
    <text evidence="2">The sequence shown here is derived from an EMBL/GenBank/DDBJ whole genome shotgun (WGS) entry which is preliminary data.</text>
</comment>
<organism evidence="2 3">
    <name type="scientific">Rossellomorea vietnamensis</name>
    <dbReference type="NCBI Taxonomy" id="218284"/>
    <lineage>
        <taxon>Bacteria</taxon>
        <taxon>Bacillati</taxon>
        <taxon>Bacillota</taxon>
        <taxon>Bacilli</taxon>
        <taxon>Bacillales</taxon>
        <taxon>Bacillaceae</taxon>
        <taxon>Rossellomorea</taxon>
    </lineage>
</organism>
<dbReference type="Pfam" id="PF13530">
    <property type="entry name" value="SCP2_2"/>
    <property type="match status" value="1"/>
</dbReference>